<dbReference type="AlphaFoldDB" id="A0A914LDC4"/>
<keyword evidence="2" id="KW-1133">Transmembrane helix</keyword>
<feature type="compositionally biased region" description="Low complexity" evidence="1">
    <location>
        <begin position="142"/>
        <end position="151"/>
    </location>
</feature>
<feature type="transmembrane region" description="Helical" evidence="2">
    <location>
        <begin position="67"/>
        <end position="84"/>
    </location>
</feature>
<evidence type="ECO:0000313" key="4">
    <source>
        <dbReference type="WBParaSite" id="Minc3s00435g12284"/>
    </source>
</evidence>
<name>A0A914LDC4_MELIC</name>
<dbReference type="Proteomes" id="UP000887563">
    <property type="component" value="Unplaced"/>
</dbReference>
<feature type="compositionally biased region" description="Gly residues" evidence="1">
    <location>
        <begin position="122"/>
        <end position="131"/>
    </location>
</feature>
<protein>
    <submittedName>
        <fullName evidence="4">Transmembrane protein</fullName>
    </submittedName>
</protein>
<keyword evidence="3" id="KW-1185">Reference proteome</keyword>
<evidence type="ECO:0000256" key="1">
    <source>
        <dbReference type="SAM" id="MobiDB-lite"/>
    </source>
</evidence>
<accession>A0A914LDC4</accession>
<evidence type="ECO:0000256" key="2">
    <source>
        <dbReference type="SAM" id="Phobius"/>
    </source>
</evidence>
<evidence type="ECO:0000313" key="3">
    <source>
        <dbReference type="Proteomes" id="UP000887563"/>
    </source>
</evidence>
<feature type="transmembrane region" description="Helical" evidence="2">
    <location>
        <begin position="6"/>
        <end position="25"/>
    </location>
</feature>
<proteinExistence type="predicted"/>
<organism evidence="3 4">
    <name type="scientific">Meloidogyne incognita</name>
    <name type="common">Southern root-knot nematode worm</name>
    <name type="synonym">Oxyuris incognita</name>
    <dbReference type="NCBI Taxonomy" id="6306"/>
    <lineage>
        <taxon>Eukaryota</taxon>
        <taxon>Metazoa</taxon>
        <taxon>Ecdysozoa</taxon>
        <taxon>Nematoda</taxon>
        <taxon>Chromadorea</taxon>
        <taxon>Rhabditida</taxon>
        <taxon>Tylenchina</taxon>
        <taxon>Tylenchomorpha</taxon>
        <taxon>Tylenchoidea</taxon>
        <taxon>Meloidogynidae</taxon>
        <taxon>Meloidogyninae</taxon>
        <taxon>Meloidogyne</taxon>
        <taxon>Meloidogyne incognita group</taxon>
    </lineage>
</organism>
<reference evidence="4" key="1">
    <citation type="submission" date="2022-11" db="UniProtKB">
        <authorList>
            <consortium name="WormBaseParasite"/>
        </authorList>
    </citation>
    <scope>IDENTIFICATION</scope>
</reference>
<dbReference type="WBParaSite" id="Minc3s00435g12284">
    <property type="protein sequence ID" value="Minc3s00435g12284"/>
    <property type="gene ID" value="Minc3s00435g12284"/>
</dbReference>
<sequence>MILSPILSIFFFSISQLLSFIFCSSSSSFRLISHKTNLGVAAVVAASKQHQKEEEELIMDEWAPYRMAFLLILVASSVALWASYKLLCEHPDDNEELQQRVIAYQPLRQNCNQIVLSLEGAEGGGRRGGGGGHEDDQLTKNSLSFSSSSSSFDDDEDDDLTCLLIVDGGEITRTKLTAASPTAASTRLKKGLLSTGNI</sequence>
<feature type="region of interest" description="Disordered" evidence="1">
    <location>
        <begin position="122"/>
        <end position="156"/>
    </location>
</feature>
<keyword evidence="2" id="KW-0472">Membrane</keyword>
<keyword evidence="2" id="KW-0812">Transmembrane</keyword>